<feature type="region of interest" description="Disordered" evidence="1">
    <location>
        <begin position="91"/>
        <end position="121"/>
    </location>
</feature>
<protein>
    <recommendedName>
        <fullName evidence="6">Cytochrome c domain-containing protein</fullName>
    </recommendedName>
</protein>
<feature type="signal peptide" evidence="3">
    <location>
        <begin position="1"/>
        <end position="29"/>
    </location>
</feature>
<evidence type="ECO:0000256" key="2">
    <source>
        <dbReference type="SAM" id="Phobius"/>
    </source>
</evidence>
<keyword evidence="3" id="KW-0732">Signal</keyword>
<organism evidence="4 5">
    <name type="scientific">Labilithrix luteola</name>
    <dbReference type="NCBI Taxonomy" id="1391654"/>
    <lineage>
        <taxon>Bacteria</taxon>
        <taxon>Pseudomonadati</taxon>
        <taxon>Myxococcota</taxon>
        <taxon>Polyangia</taxon>
        <taxon>Polyangiales</taxon>
        <taxon>Labilitrichaceae</taxon>
        <taxon>Labilithrix</taxon>
    </lineage>
</organism>
<dbReference type="OrthoDB" id="5520039at2"/>
<dbReference type="EMBL" id="CP012333">
    <property type="protein sequence ID" value="AKV03577.1"/>
    <property type="molecule type" value="Genomic_DNA"/>
</dbReference>
<evidence type="ECO:0000313" key="4">
    <source>
        <dbReference type="EMBL" id="AKV03577.1"/>
    </source>
</evidence>
<dbReference type="KEGG" id="llu:AKJ09_10240"/>
<feature type="chain" id="PRO_5005467200" description="Cytochrome c domain-containing protein" evidence="3">
    <location>
        <begin position="30"/>
        <end position="164"/>
    </location>
</feature>
<evidence type="ECO:0000313" key="5">
    <source>
        <dbReference type="Proteomes" id="UP000064967"/>
    </source>
</evidence>
<keyword evidence="2" id="KW-0812">Transmembrane</keyword>
<keyword evidence="5" id="KW-1185">Reference proteome</keyword>
<sequence length="164" mass="16950">MSSSDRFTKLLVAVATLVAIDLSASTSEATPEFPGVIAKHLGVATPECTLCHVGTPGSGTANTAFAKTLRARGLLPYDDASLTTALDAISAENKDSDGDGTPDIRELQDGTDPNSAPGDGSITPEYGCEIGRGLRVDSTAGAVPALAFVLLWMLRVAIKRYRGA</sequence>
<dbReference type="AlphaFoldDB" id="A0A0K1QD37"/>
<feature type="compositionally biased region" description="Basic and acidic residues" evidence="1">
    <location>
        <begin position="92"/>
        <end position="108"/>
    </location>
</feature>
<gene>
    <name evidence="4" type="ORF">AKJ09_10240</name>
</gene>
<proteinExistence type="predicted"/>
<feature type="transmembrane region" description="Helical" evidence="2">
    <location>
        <begin position="140"/>
        <end position="158"/>
    </location>
</feature>
<keyword evidence="2" id="KW-1133">Transmembrane helix</keyword>
<keyword evidence="2" id="KW-0472">Membrane</keyword>
<reference evidence="4 5" key="1">
    <citation type="submission" date="2015-08" db="EMBL/GenBank/DDBJ databases">
        <authorList>
            <person name="Babu N.S."/>
            <person name="Beckwith C.J."/>
            <person name="Beseler K.G."/>
            <person name="Brison A."/>
            <person name="Carone J.V."/>
            <person name="Caskin T.P."/>
            <person name="Diamond M."/>
            <person name="Durham M.E."/>
            <person name="Foxe J.M."/>
            <person name="Go M."/>
            <person name="Henderson B.A."/>
            <person name="Jones I.B."/>
            <person name="McGettigan J.A."/>
            <person name="Micheletti S.J."/>
            <person name="Nasrallah M.E."/>
            <person name="Ortiz D."/>
            <person name="Piller C.R."/>
            <person name="Privatt S.R."/>
            <person name="Schneider S.L."/>
            <person name="Sharp S."/>
            <person name="Smith T.C."/>
            <person name="Stanton J.D."/>
            <person name="Ullery H.E."/>
            <person name="Wilson R.J."/>
            <person name="Serrano M.G."/>
            <person name="Buck G."/>
            <person name="Lee V."/>
            <person name="Wang Y."/>
            <person name="Carvalho R."/>
            <person name="Voegtly L."/>
            <person name="Shi R."/>
            <person name="Duckworth R."/>
            <person name="Johnson A."/>
            <person name="Loviza R."/>
            <person name="Walstead R."/>
            <person name="Shah Z."/>
            <person name="Kiflezghi M."/>
            <person name="Wade K."/>
            <person name="Ball S.L."/>
            <person name="Bradley K.W."/>
            <person name="Asai D.J."/>
            <person name="Bowman C.A."/>
            <person name="Russell D.A."/>
            <person name="Pope W.H."/>
            <person name="Jacobs-Sera D."/>
            <person name="Hendrix R.W."/>
            <person name="Hatfull G.F."/>
        </authorList>
    </citation>
    <scope>NUCLEOTIDE SEQUENCE [LARGE SCALE GENOMIC DNA]</scope>
    <source>
        <strain evidence="4 5">DSM 27648</strain>
    </source>
</reference>
<evidence type="ECO:0008006" key="6">
    <source>
        <dbReference type="Google" id="ProtNLM"/>
    </source>
</evidence>
<evidence type="ECO:0000256" key="1">
    <source>
        <dbReference type="SAM" id="MobiDB-lite"/>
    </source>
</evidence>
<dbReference type="STRING" id="1391654.AKJ09_10240"/>
<dbReference type="Proteomes" id="UP000064967">
    <property type="component" value="Chromosome"/>
</dbReference>
<accession>A0A0K1QD37</accession>
<evidence type="ECO:0000256" key="3">
    <source>
        <dbReference type="SAM" id="SignalP"/>
    </source>
</evidence>
<dbReference type="RefSeq" id="WP_146654324.1">
    <property type="nucleotide sequence ID" value="NZ_CP012333.1"/>
</dbReference>
<name>A0A0K1QD37_9BACT</name>